<proteinExistence type="predicted"/>
<accession>A0A4Z2JFZ0</accession>
<protein>
    <submittedName>
        <fullName evidence="1">Uncharacterized protein</fullName>
    </submittedName>
</protein>
<sequence>MSDLAVTEEITLQLDWDAVLVTADVRPDKLCQRFDEMLREERGGGAPVLLAVAQPHAGDAVPTRTSKVALLALLPVGNWEEQHNRPHHVMSLLQRRAVAGPRGHSTAIQVHIHMTQDPGQVGTQRSDPAQKAYGSLIEMGQVCLVMVDVVELVQYNVSQAWWVGGKVLSSAPSGNFSEWLRMAVHLTPAKLIEEELIAI</sequence>
<name>A0A4Z2JFZ0_9TELE</name>
<keyword evidence="2" id="KW-1185">Reference proteome</keyword>
<comment type="caution">
    <text evidence="1">The sequence shown here is derived from an EMBL/GenBank/DDBJ whole genome shotgun (WGS) entry which is preliminary data.</text>
</comment>
<dbReference type="EMBL" id="SRLO01000004">
    <property type="protein sequence ID" value="TNN88753.1"/>
    <property type="molecule type" value="Genomic_DNA"/>
</dbReference>
<evidence type="ECO:0000313" key="2">
    <source>
        <dbReference type="Proteomes" id="UP000314294"/>
    </source>
</evidence>
<organism evidence="1 2">
    <name type="scientific">Liparis tanakae</name>
    <name type="common">Tanaka's snailfish</name>
    <dbReference type="NCBI Taxonomy" id="230148"/>
    <lineage>
        <taxon>Eukaryota</taxon>
        <taxon>Metazoa</taxon>
        <taxon>Chordata</taxon>
        <taxon>Craniata</taxon>
        <taxon>Vertebrata</taxon>
        <taxon>Euteleostomi</taxon>
        <taxon>Actinopterygii</taxon>
        <taxon>Neopterygii</taxon>
        <taxon>Teleostei</taxon>
        <taxon>Neoteleostei</taxon>
        <taxon>Acanthomorphata</taxon>
        <taxon>Eupercaria</taxon>
        <taxon>Perciformes</taxon>
        <taxon>Cottioidei</taxon>
        <taxon>Cottales</taxon>
        <taxon>Liparidae</taxon>
        <taxon>Liparis</taxon>
    </lineage>
</organism>
<reference evidence="1 2" key="1">
    <citation type="submission" date="2019-03" db="EMBL/GenBank/DDBJ databases">
        <title>First draft genome of Liparis tanakae, snailfish: a comprehensive survey of snailfish specific genes.</title>
        <authorList>
            <person name="Kim W."/>
            <person name="Song I."/>
            <person name="Jeong J.-H."/>
            <person name="Kim D."/>
            <person name="Kim S."/>
            <person name="Ryu S."/>
            <person name="Song J.Y."/>
            <person name="Lee S.K."/>
        </authorList>
    </citation>
    <scope>NUCLEOTIDE SEQUENCE [LARGE SCALE GENOMIC DNA]</scope>
    <source>
        <tissue evidence="1">Muscle</tissue>
    </source>
</reference>
<gene>
    <name evidence="1" type="ORF">EYF80_001085</name>
</gene>
<dbReference type="AlphaFoldDB" id="A0A4Z2JFZ0"/>
<evidence type="ECO:0000313" key="1">
    <source>
        <dbReference type="EMBL" id="TNN88753.1"/>
    </source>
</evidence>
<dbReference type="Proteomes" id="UP000314294">
    <property type="component" value="Unassembled WGS sequence"/>
</dbReference>